<dbReference type="EMBL" id="NDYO01000005">
    <property type="protein sequence ID" value="OUT11695.1"/>
    <property type="molecule type" value="Genomic_DNA"/>
</dbReference>
<gene>
    <name evidence="2" type="ORF">B9N62_04465</name>
</gene>
<feature type="domain" description="ATPase dynein-related AAA" evidence="1">
    <location>
        <begin position="113"/>
        <end position="316"/>
    </location>
</feature>
<dbReference type="RefSeq" id="WP_087584560.1">
    <property type="nucleotide sequence ID" value="NZ_CABMKR010000005.1"/>
</dbReference>
<dbReference type="InterPro" id="IPR011704">
    <property type="entry name" value="ATPase_dyneun-rel_AAA"/>
</dbReference>
<dbReference type="Pfam" id="PF07728">
    <property type="entry name" value="AAA_5"/>
    <property type="match status" value="1"/>
</dbReference>
<dbReference type="Gene3D" id="3.40.50.300">
    <property type="entry name" value="P-loop containing nucleotide triphosphate hydrolases"/>
    <property type="match status" value="1"/>
</dbReference>
<protein>
    <recommendedName>
        <fullName evidence="1">ATPase dynein-related AAA domain-containing protein</fullName>
    </recommendedName>
</protein>
<dbReference type="GO" id="GO:0005524">
    <property type="term" value="F:ATP binding"/>
    <property type="evidence" value="ECO:0007669"/>
    <property type="project" value="InterPro"/>
</dbReference>
<dbReference type="PANTHER" id="PTHR37291:SF1">
    <property type="entry name" value="TYPE IV METHYL-DIRECTED RESTRICTION ENZYME ECOKMCRB SUBUNIT"/>
    <property type="match status" value="1"/>
</dbReference>
<dbReference type="AlphaFoldDB" id="A0A1Y5N137"/>
<reference evidence="2 3" key="1">
    <citation type="submission" date="2017-04" db="EMBL/GenBank/DDBJ databases">
        <title>Complete genome of Campylobacter concisus ATCC 33237T and draft genomes for an additional eight well characterized C. concisus strains.</title>
        <authorList>
            <person name="Cornelius A.J."/>
            <person name="Miller W.G."/>
            <person name="Lastovica A.J."/>
            <person name="On S.L."/>
            <person name="French N.P."/>
            <person name="Vandenberg O."/>
            <person name="Biggs P.J."/>
        </authorList>
    </citation>
    <scope>NUCLEOTIDE SEQUENCE [LARGE SCALE GENOMIC DNA]</scope>
    <source>
        <strain evidence="2 3">Lasto28.99</strain>
    </source>
</reference>
<accession>A0A1Y5N137</accession>
<evidence type="ECO:0000313" key="2">
    <source>
        <dbReference type="EMBL" id="OUT11695.1"/>
    </source>
</evidence>
<name>A0A1Y5N137_9BACT</name>
<dbReference type="SUPFAM" id="SSF52540">
    <property type="entry name" value="P-loop containing nucleoside triphosphate hydrolases"/>
    <property type="match status" value="1"/>
</dbReference>
<sequence length="457" mass="53838">MNEYIDYENFKAYCEKEIGKNSAQSYQSFLKSFIRFLEENKVYSIFDYYNSKSKNPKYLEEEFLKSGKTKKRFTDYNSAVNKYIEFKNGKGYTMPIENNGQQKAKVNFPLNQILYGPPGTGKTYSTVTKAIEIIEERKVDISENRNDLKNKFDEYIRSRQIKFITFHQSYGYEEFVEGIKPVFDSENEDGDITYEISKGIFYQCCENALLLSGYKGKLRDFCDLPKDERQKFFNDDTPKYAIFIDEINRGNISKIFGELITLIEPSKRLGADDEIMVKLPYSKEKFGVPSNLYIIGTMNTADRSIALMDTALRRRFEFVEMMPQPEPLKDIKIIKNGDDTDIKLNEMLKTINDRIEYLYDRDHTIGHAYFMSLKDGADIEELASIFKNKILPLLQEYFYDDWEKIRLVLGDNGFIKEKEKDRKLLVLDGKEYETDKILYEIKFEAFKEPENYIKIYE</sequence>
<comment type="caution">
    <text evidence="2">The sequence shown here is derived from an EMBL/GenBank/DDBJ whole genome shotgun (WGS) entry which is preliminary data.</text>
</comment>
<organism evidence="2 3">
    <name type="scientific">Campylobacter concisus</name>
    <dbReference type="NCBI Taxonomy" id="199"/>
    <lineage>
        <taxon>Bacteria</taxon>
        <taxon>Pseudomonadati</taxon>
        <taxon>Campylobacterota</taxon>
        <taxon>Epsilonproteobacteria</taxon>
        <taxon>Campylobacterales</taxon>
        <taxon>Campylobacteraceae</taxon>
        <taxon>Campylobacter</taxon>
    </lineage>
</organism>
<dbReference type="InterPro" id="IPR027417">
    <property type="entry name" value="P-loop_NTPase"/>
</dbReference>
<dbReference type="GO" id="GO:0016887">
    <property type="term" value="F:ATP hydrolysis activity"/>
    <property type="evidence" value="ECO:0007669"/>
    <property type="project" value="InterPro"/>
</dbReference>
<dbReference type="Proteomes" id="UP000195967">
    <property type="component" value="Unassembled WGS sequence"/>
</dbReference>
<proteinExistence type="predicted"/>
<dbReference type="PANTHER" id="PTHR37291">
    <property type="entry name" value="5-METHYLCYTOSINE-SPECIFIC RESTRICTION ENZYME B"/>
    <property type="match status" value="1"/>
</dbReference>
<dbReference type="InterPro" id="IPR052934">
    <property type="entry name" value="Methyl-DNA_Rec/Restrict_Enz"/>
</dbReference>
<evidence type="ECO:0000313" key="3">
    <source>
        <dbReference type="Proteomes" id="UP000195967"/>
    </source>
</evidence>
<evidence type="ECO:0000259" key="1">
    <source>
        <dbReference type="Pfam" id="PF07728"/>
    </source>
</evidence>
<dbReference type="REBASE" id="207972">
    <property type="entry name" value="Cco2899McrBCP"/>
</dbReference>